<evidence type="ECO:0000256" key="2">
    <source>
        <dbReference type="ARBA" id="ARBA00022741"/>
    </source>
</evidence>
<evidence type="ECO:0000313" key="5">
    <source>
        <dbReference type="EMBL" id="QTX33803.1"/>
    </source>
</evidence>
<dbReference type="GO" id="GO:0015808">
    <property type="term" value="P:L-alanine transport"/>
    <property type="evidence" value="ECO:0007669"/>
    <property type="project" value="TreeGrafter"/>
</dbReference>
<dbReference type="InterPro" id="IPR003439">
    <property type="entry name" value="ABC_transporter-like_ATP-bd"/>
</dbReference>
<dbReference type="InterPro" id="IPR032823">
    <property type="entry name" value="BCA_ABC_TP_C"/>
</dbReference>
<name>A0A9Q7EX52_9BACT</name>
<dbReference type="Proteomes" id="UP000671879">
    <property type="component" value="Chromosome"/>
</dbReference>
<dbReference type="InterPro" id="IPR027417">
    <property type="entry name" value="P-loop_NTPase"/>
</dbReference>
<evidence type="ECO:0000256" key="3">
    <source>
        <dbReference type="ARBA" id="ARBA00022840"/>
    </source>
</evidence>
<dbReference type="FunFam" id="3.40.50.300:FF:000421">
    <property type="entry name" value="Branched-chain amino acid ABC transporter ATP-binding protein"/>
    <property type="match status" value="1"/>
</dbReference>
<dbReference type="GO" id="GO:0005524">
    <property type="term" value="F:ATP binding"/>
    <property type="evidence" value="ECO:0007669"/>
    <property type="project" value="UniProtKB-KW"/>
</dbReference>
<dbReference type="GO" id="GO:1903806">
    <property type="term" value="P:L-isoleucine import across plasma membrane"/>
    <property type="evidence" value="ECO:0007669"/>
    <property type="project" value="TreeGrafter"/>
</dbReference>
<accession>A0A9Q7EX52</accession>
<keyword evidence="1" id="KW-0813">Transport</keyword>
<evidence type="ECO:0000313" key="6">
    <source>
        <dbReference type="Proteomes" id="UP000671879"/>
    </source>
</evidence>
<dbReference type="GO" id="GO:0015188">
    <property type="term" value="F:L-isoleucine transmembrane transporter activity"/>
    <property type="evidence" value="ECO:0007669"/>
    <property type="project" value="TreeGrafter"/>
</dbReference>
<dbReference type="GO" id="GO:0005886">
    <property type="term" value="C:plasma membrane"/>
    <property type="evidence" value="ECO:0007669"/>
    <property type="project" value="TreeGrafter"/>
</dbReference>
<dbReference type="InterPro" id="IPR051120">
    <property type="entry name" value="ABC_AA/LPS_Transport"/>
</dbReference>
<dbReference type="AlphaFoldDB" id="A0A9Q7EX52"/>
<protein>
    <submittedName>
        <fullName evidence="5">ABC transporter ATP-binding protein</fullName>
    </submittedName>
</protein>
<dbReference type="Pfam" id="PF00005">
    <property type="entry name" value="ABC_tran"/>
    <property type="match status" value="1"/>
</dbReference>
<proteinExistence type="predicted"/>
<dbReference type="EMBL" id="CP072943">
    <property type="protein sequence ID" value="QTX33803.1"/>
    <property type="molecule type" value="Genomic_DNA"/>
</dbReference>
<dbReference type="PROSITE" id="PS50893">
    <property type="entry name" value="ABC_TRANSPORTER_2"/>
    <property type="match status" value="1"/>
</dbReference>
<organism evidence="5 6">
    <name type="scientific">Aminithiophilus ramosus</name>
    <dbReference type="NCBI Taxonomy" id="3029084"/>
    <lineage>
        <taxon>Bacteria</taxon>
        <taxon>Thermotogati</taxon>
        <taxon>Synergistota</taxon>
        <taxon>Synergistia</taxon>
        <taxon>Synergistales</taxon>
        <taxon>Aminithiophilaceae</taxon>
        <taxon>Aminithiophilus</taxon>
    </lineage>
</organism>
<dbReference type="KEGG" id="aram:KAR29_11145"/>
<sequence length="264" mass="28849">MASQETSSPLLEVRHLSIAFGGLRAVTDFNISLAEGDLAGLIGPNGAGKTTVFNMLTGIYEPTEGEILFGGENLVGKPTHAYTTRGIARTFQNIRLFKNLSALDNIKIACHPRIGYGLLPAFLRPKGVVETERQVEEECLFLLEKLDLLPFADTLAKNLPYGIQRRLEIARALATSPKLLFLDEPAAGMNPQEVDVLADSIAWIRKEFQVTILLIEHHMQLVMEICNRISVLNFGVTIAEGKPEAIRNDPKVIEAYLGKGGAAA</sequence>
<gene>
    <name evidence="5" type="ORF">KAR29_11145</name>
</gene>
<keyword evidence="3 5" id="KW-0067">ATP-binding</keyword>
<dbReference type="GO" id="GO:0042941">
    <property type="term" value="P:D-alanine transmembrane transport"/>
    <property type="evidence" value="ECO:0007669"/>
    <property type="project" value="TreeGrafter"/>
</dbReference>
<dbReference type="SMART" id="SM00382">
    <property type="entry name" value="AAA"/>
    <property type="match status" value="1"/>
</dbReference>
<dbReference type="GO" id="GO:0016887">
    <property type="term" value="F:ATP hydrolysis activity"/>
    <property type="evidence" value="ECO:0007669"/>
    <property type="project" value="InterPro"/>
</dbReference>
<dbReference type="GO" id="GO:0005304">
    <property type="term" value="F:L-valine transmembrane transporter activity"/>
    <property type="evidence" value="ECO:0007669"/>
    <property type="project" value="TreeGrafter"/>
</dbReference>
<dbReference type="InterPro" id="IPR003593">
    <property type="entry name" value="AAA+_ATPase"/>
</dbReference>
<dbReference type="Pfam" id="PF12399">
    <property type="entry name" value="BCA_ABC_TP_C"/>
    <property type="match status" value="1"/>
</dbReference>
<keyword evidence="6" id="KW-1185">Reference proteome</keyword>
<feature type="domain" description="ABC transporter" evidence="4">
    <location>
        <begin position="11"/>
        <end position="259"/>
    </location>
</feature>
<dbReference type="SUPFAM" id="SSF52540">
    <property type="entry name" value="P-loop containing nucleoside triphosphate hydrolases"/>
    <property type="match status" value="1"/>
</dbReference>
<dbReference type="PANTHER" id="PTHR45772:SF7">
    <property type="entry name" value="AMINO ACID ABC TRANSPORTER ATP-BINDING PROTEIN"/>
    <property type="match status" value="1"/>
</dbReference>
<dbReference type="CDD" id="cd03219">
    <property type="entry name" value="ABC_Mj1267_LivG_branched"/>
    <property type="match status" value="1"/>
</dbReference>
<keyword evidence="2" id="KW-0547">Nucleotide-binding</keyword>
<dbReference type="PANTHER" id="PTHR45772">
    <property type="entry name" value="CONSERVED COMPONENT OF ABC TRANSPORTER FOR NATURAL AMINO ACIDS-RELATED"/>
    <property type="match status" value="1"/>
</dbReference>
<reference evidence="6" key="1">
    <citation type="submission" date="2021-04" db="EMBL/GenBank/DDBJ databases">
        <title>A novel Synergistetes isolate from a pyrite-forming mixed culture.</title>
        <authorList>
            <person name="Bunk B."/>
            <person name="Sproer C."/>
            <person name="Spring S."/>
            <person name="Pester M."/>
        </authorList>
    </citation>
    <scope>NUCLEOTIDE SEQUENCE [LARGE SCALE GENOMIC DNA]</scope>
    <source>
        <strain evidence="6">J.5.4.2-T.3.5.2</strain>
    </source>
</reference>
<evidence type="ECO:0000256" key="1">
    <source>
        <dbReference type="ARBA" id="ARBA00022448"/>
    </source>
</evidence>
<dbReference type="GO" id="GO:1903805">
    <property type="term" value="P:L-valine import across plasma membrane"/>
    <property type="evidence" value="ECO:0007669"/>
    <property type="project" value="TreeGrafter"/>
</dbReference>
<dbReference type="GO" id="GO:0015192">
    <property type="term" value="F:L-phenylalanine transmembrane transporter activity"/>
    <property type="evidence" value="ECO:0007669"/>
    <property type="project" value="TreeGrafter"/>
</dbReference>
<evidence type="ECO:0000259" key="4">
    <source>
        <dbReference type="PROSITE" id="PS50893"/>
    </source>
</evidence>
<dbReference type="Gene3D" id="3.40.50.300">
    <property type="entry name" value="P-loop containing nucleotide triphosphate hydrolases"/>
    <property type="match status" value="1"/>
</dbReference>